<protein>
    <submittedName>
        <fullName evidence="1">Uncharacterized protein</fullName>
    </submittedName>
</protein>
<dbReference type="SUPFAM" id="SSF56784">
    <property type="entry name" value="HAD-like"/>
    <property type="match status" value="1"/>
</dbReference>
<dbReference type="RefSeq" id="WP_203932356.1">
    <property type="nucleotide sequence ID" value="NZ_BOPH01000102.1"/>
</dbReference>
<dbReference type="Gene3D" id="3.40.50.1000">
    <property type="entry name" value="HAD superfamily/HAD-like"/>
    <property type="match status" value="1"/>
</dbReference>
<dbReference type="EMBL" id="BOPH01000102">
    <property type="protein sequence ID" value="GIJ72498.1"/>
    <property type="molecule type" value="Genomic_DNA"/>
</dbReference>
<dbReference type="AlphaFoldDB" id="A0A8J4A082"/>
<dbReference type="Pfam" id="PF08282">
    <property type="entry name" value="Hydrolase_3"/>
    <property type="match status" value="1"/>
</dbReference>
<comment type="caution">
    <text evidence="1">The sequence shown here is derived from an EMBL/GenBank/DDBJ whole genome shotgun (WGS) entry which is preliminary data.</text>
</comment>
<evidence type="ECO:0000313" key="1">
    <source>
        <dbReference type="EMBL" id="GIJ72498.1"/>
    </source>
</evidence>
<dbReference type="Proteomes" id="UP000635606">
    <property type="component" value="Unassembled WGS sequence"/>
</dbReference>
<accession>A0A8J4A082</accession>
<proteinExistence type="predicted"/>
<gene>
    <name evidence="1" type="ORF">Voc01_074150</name>
</gene>
<name>A0A8J4A082_9ACTN</name>
<organism evidence="1 2">
    <name type="scientific">Virgisporangium ochraceum</name>
    <dbReference type="NCBI Taxonomy" id="65505"/>
    <lineage>
        <taxon>Bacteria</taxon>
        <taxon>Bacillati</taxon>
        <taxon>Actinomycetota</taxon>
        <taxon>Actinomycetes</taxon>
        <taxon>Micromonosporales</taxon>
        <taxon>Micromonosporaceae</taxon>
        <taxon>Virgisporangium</taxon>
    </lineage>
</organism>
<keyword evidence="2" id="KW-1185">Reference proteome</keyword>
<reference evidence="1" key="1">
    <citation type="submission" date="2021-01" db="EMBL/GenBank/DDBJ databases">
        <title>Whole genome shotgun sequence of Virgisporangium ochraceum NBRC 16418.</title>
        <authorList>
            <person name="Komaki H."/>
            <person name="Tamura T."/>
        </authorList>
    </citation>
    <scope>NUCLEOTIDE SEQUENCE</scope>
    <source>
        <strain evidence="1">NBRC 16418</strain>
    </source>
</reference>
<dbReference type="InterPro" id="IPR023214">
    <property type="entry name" value="HAD_sf"/>
</dbReference>
<sequence>MAAELGVAPARCAAVGDGRSDVPLFGAVGRAIAFNATAAARAAAHVAVDGTDLRAVLPVLDAWLEP</sequence>
<dbReference type="InterPro" id="IPR036412">
    <property type="entry name" value="HAD-like_sf"/>
</dbReference>
<evidence type="ECO:0000313" key="2">
    <source>
        <dbReference type="Proteomes" id="UP000635606"/>
    </source>
</evidence>